<evidence type="ECO:0000313" key="2">
    <source>
        <dbReference type="EMBL" id="MBE9463367.1"/>
    </source>
</evidence>
<dbReference type="InterPro" id="IPR036388">
    <property type="entry name" value="WH-like_DNA-bd_sf"/>
</dbReference>
<dbReference type="InterPro" id="IPR039422">
    <property type="entry name" value="MarR/SlyA-like"/>
</dbReference>
<dbReference type="InterPro" id="IPR036390">
    <property type="entry name" value="WH_DNA-bd_sf"/>
</dbReference>
<name>A0ABR9WD72_9BACT</name>
<proteinExistence type="predicted"/>
<dbReference type="PANTHER" id="PTHR33164:SF43">
    <property type="entry name" value="HTH-TYPE TRANSCRIPTIONAL REPRESSOR YETL"/>
    <property type="match status" value="1"/>
</dbReference>
<evidence type="ECO:0000313" key="3">
    <source>
        <dbReference type="Proteomes" id="UP000634134"/>
    </source>
</evidence>
<evidence type="ECO:0000259" key="1">
    <source>
        <dbReference type="PROSITE" id="PS50995"/>
    </source>
</evidence>
<reference evidence="3" key="1">
    <citation type="submission" date="2023-07" db="EMBL/GenBank/DDBJ databases">
        <title>Dyadobacter sp. nov 'subterranea' isolated from contaminted grondwater.</title>
        <authorList>
            <person name="Szabo I."/>
            <person name="Al-Omari J."/>
            <person name="Szerdahelyi S.G."/>
            <person name="Rado J."/>
        </authorList>
    </citation>
    <scope>NUCLEOTIDE SEQUENCE [LARGE SCALE GENOMIC DNA]</scope>
    <source>
        <strain evidence="3">UP-52</strain>
    </source>
</reference>
<feature type="domain" description="HTH marR-type" evidence="1">
    <location>
        <begin position="1"/>
        <end position="129"/>
    </location>
</feature>
<dbReference type="PROSITE" id="PS50995">
    <property type="entry name" value="HTH_MARR_2"/>
    <property type="match status" value="1"/>
</dbReference>
<accession>A0ABR9WD72</accession>
<dbReference type="Proteomes" id="UP000634134">
    <property type="component" value="Unassembled WGS sequence"/>
</dbReference>
<dbReference type="PANTHER" id="PTHR33164">
    <property type="entry name" value="TRANSCRIPTIONAL REGULATOR, MARR FAMILY"/>
    <property type="match status" value="1"/>
</dbReference>
<gene>
    <name evidence="2" type="ORF">IEE83_15890</name>
</gene>
<dbReference type="InterPro" id="IPR000835">
    <property type="entry name" value="HTH_MarR-typ"/>
</dbReference>
<sequence length="132" mass="14512">MNLAKIQAIVSRRFDRLNMHGIGFTDFMILYFLNQSAGQSMRRIDLAEKAGITASGITRILLPLEKIGLVSRELNERDARVSYVLLTEAGKQLFNEASETANALAAEIIPAEKLINNVALAELLIQLGGNIN</sequence>
<dbReference type="SMART" id="SM00347">
    <property type="entry name" value="HTH_MARR"/>
    <property type="match status" value="1"/>
</dbReference>
<protein>
    <submittedName>
        <fullName evidence="2">MarR family transcriptional regulator</fullName>
    </submittedName>
</protein>
<dbReference type="PRINTS" id="PR00598">
    <property type="entry name" value="HTHMARR"/>
</dbReference>
<dbReference type="Pfam" id="PF01047">
    <property type="entry name" value="MarR"/>
    <property type="match status" value="1"/>
</dbReference>
<dbReference type="SUPFAM" id="SSF46785">
    <property type="entry name" value="Winged helix' DNA-binding domain"/>
    <property type="match status" value="1"/>
</dbReference>
<comment type="caution">
    <text evidence="2">The sequence shown here is derived from an EMBL/GenBank/DDBJ whole genome shotgun (WGS) entry which is preliminary data.</text>
</comment>
<dbReference type="Gene3D" id="1.10.10.10">
    <property type="entry name" value="Winged helix-like DNA-binding domain superfamily/Winged helix DNA-binding domain"/>
    <property type="match status" value="1"/>
</dbReference>
<dbReference type="EMBL" id="JACYGY010000001">
    <property type="protein sequence ID" value="MBE9463367.1"/>
    <property type="molecule type" value="Genomic_DNA"/>
</dbReference>
<organism evidence="2 3">
    <name type="scientific">Dyadobacter subterraneus</name>
    <dbReference type="NCBI Taxonomy" id="2773304"/>
    <lineage>
        <taxon>Bacteria</taxon>
        <taxon>Pseudomonadati</taxon>
        <taxon>Bacteroidota</taxon>
        <taxon>Cytophagia</taxon>
        <taxon>Cytophagales</taxon>
        <taxon>Spirosomataceae</taxon>
        <taxon>Dyadobacter</taxon>
    </lineage>
</organism>
<keyword evidence="3" id="KW-1185">Reference proteome</keyword>